<feature type="binding site" evidence="7">
    <location>
        <position position="90"/>
    </location>
    <ligand>
        <name>NADP(+)</name>
        <dbReference type="ChEBI" id="CHEBI:58349"/>
    </ligand>
</feature>
<keyword evidence="3 7" id="KW-0521">NADP</keyword>
<dbReference type="NCBIfam" id="TIGR01830">
    <property type="entry name" value="3oxo_ACP_reduc"/>
    <property type="match status" value="1"/>
</dbReference>
<feature type="domain" description="Ketoreductase" evidence="9">
    <location>
        <begin position="6"/>
        <end position="186"/>
    </location>
</feature>
<dbReference type="InterPro" id="IPR050259">
    <property type="entry name" value="SDR"/>
</dbReference>
<dbReference type="UniPathway" id="UPA00094"/>
<keyword evidence="8" id="KW-0444">Lipid biosynthesis</keyword>
<dbReference type="CDD" id="cd05333">
    <property type="entry name" value="BKR_SDR_c"/>
    <property type="match status" value="1"/>
</dbReference>
<evidence type="ECO:0000256" key="1">
    <source>
        <dbReference type="ARBA" id="ARBA00002607"/>
    </source>
</evidence>
<comment type="function">
    <text evidence="1 8">Catalyzes the NADPH-dependent reduction of beta-ketoacyl-ACP substrates to beta-hydroxyacyl-ACP products, the first reductive step in the elongation cycle of fatty acid biosynthesis.</text>
</comment>
<gene>
    <name evidence="10" type="ORF">SAMN05660835_00499</name>
</gene>
<dbReference type="PRINTS" id="PR00080">
    <property type="entry name" value="SDRFAMILY"/>
</dbReference>
<evidence type="ECO:0000256" key="4">
    <source>
        <dbReference type="ARBA" id="ARBA00023002"/>
    </source>
</evidence>
<dbReference type="PANTHER" id="PTHR42879">
    <property type="entry name" value="3-OXOACYL-(ACYL-CARRIER-PROTEIN) REDUCTASE"/>
    <property type="match status" value="1"/>
</dbReference>
<dbReference type="InterPro" id="IPR057326">
    <property type="entry name" value="KR_dom"/>
</dbReference>
<comment type="subunit">
    <text evidence="8">Homotetramer.</text>
</comment>
<dbReference type="InterPro" id="IPR002347">
    <property type="entry name" value="SDR_fam"/>
</dbReference>
<dbReference type="SMART" id="SM00822">
    <property type="entry name" value="PKS_KR"/>
    <property type="match status" value="1"/>
</dbReference>
<dbReference type="GO" id="GO:0051287">
    <property type="term" value="F:NAD binding"/>
    <property type="evidence" value="ECO:0007669"/>
    <property type="project" value="UniProtKB-UniRule"/>
</dbReference>
<dbReference type="Pfam" id="PF13561">
    <property type="entry name" value="adh_short_C2"/>
    <property type="match status" value="1"/>
</dbReference>
<dbReference type="Proteomes" id="UP000199411">
    <property type="component" value="Unassembled WGS sequence"/>
</dbReference>
<dbReference type="EC" id="1.1.1.100" evidence="8"/>
<dbReference type="AlphaFoldDB" id="A0A1G6JYL3"/>
<evidence type="ECO:0000313" key="11">
    <source>
        <dbReference type="Proteomes" id="UP000199411"/>
    </source>
</evidence>
<dbReference type="FunFam" id="3.40.50.720:FF:000115">
    <property type="entry name" value="3-oxoacyl-[acyl-carrier-protein] reductase FabG"/>
    <property type="match status" value="1"/>
</dbReference>
<dbReference type="GO" id="GO:0004316">
    <property type="term" value="F:3-oxoacyl-[acyl-carrier-protein] reductase (NADPH) activity"/>
    <property type="evidence" value="ECO:0007669"/>
    <property type="project" value="UniProtKB-UniRule"/>
</dbReference>
<evidence type="ECO:0000256" key="6">
    <source>
        <dbReference type="PIRSR" id="PIRSR611284-1"/>
    </source>
</evidence>
<feature type="active site" description="Proton acceptor" evidence="6">
    <location>
        <position position="155"/>
    </location>
</feature>
<dbReference type="InterPro" id="IPR020904">
    <property type="entry name" value="Sc_DH/Rdtase_CS"/>
</dbReference>
<keyword evidence="4 8" id="KW-0560">Oxidoreductase</keyword>
<dbReference type="InterPro" id="IPR011284">
    <property type="entry name" value="3oxo_ACP_reduc"/>
</dbReference>
<feature type="binding site" evidence="7">
    <location>
        <position position="188"/>
    </location>
    <ligand>
        <name>NADP(+)</name>
        <dbReference type="ChEBI" id="CHEBI:58349"/>
    </ligand>
</feature>
<dbReference type="InterPro" id="IPR036291">
    <property type="entry name" value="NAD(P)-bd_dom_sf"/>
</dbReference>
<keyword evidence="11" id="KW-1185">Reference proteome</keyword>
<evidence type="ECO:0000313" key="10">
    <source>
        <dbReference type="EMBL" id="SDC23116.1"/>
    </source>
</evidence>
<evidence type="ECO:0000259" key="9">
    <source>
        <dbReference type="SMART" id="SM00822"/>
    </source>
</evidence>
<keyword evidence="8" id="KW-0443">Lipid metabolism</keyword>
<keyword evidence="8" id="KW-0276">Fatty acid metabolism</keyword>
<evidence type="ECO:0000256" key="7">
    <source>
        <dbReference type="PIRSR" id="PIRSR611284-2"/>
    </source>
</evidence>
<evidence type="ECO:0000256" key="5">
    <source>
        <dbReference type="ARBA" id="ARBA00048508"/>
    </source>
</evidence>
<proteinExistence type="inferred from homology"/>
<evidence type="ECO:0000256" key="3">
    <source>
        <dbReference type="ARBA" id="ARBA00022857"/>
    </source>
</evidence>
<dbReference type="GO" id="GO:0006633">
    <property type="term" value="P:fatty acid biosynthetic process"/>
    <property type="evidence" value="ECO:0007669"/>
    <property type="project" value="UniProtKB-UniPathway"/>
</dbReference>
<feature type="binding site" evidence="7">
    <location>
        <begin position="155"/>
        <end position="159"/>
    </location>
    <ligand>
        <name>NADP(+)</name>
        <dbReference type="ChEBI" id="CHEBI:58349"/>
    </ligand>
</feature>
<evidence type="ECO:0000256" key="2">
    <source>
        <dbReference type="ARBA" id="ARBA00006484"/>
    </source>
</evidence>
<dbReference type="SUPFAM" id="SSF51735">
    <property type="entry name" value="NAD(P)-binding Rossmann-fold domains"/>
    <property type="match status" value="1"/>
</dbReference>
<dbReference type="RefSeq" id="WP_092127957.1">
    <property type="nucleotide sequence ID" value="NZ_FMYU01000003.1"/>
</dbReference>
<protein>
    <recommendedName>
        <fullName evidence="8">3-oxoacyl-[acyl-carrier-protein] reductase</fullName>
        <ecNumber evidence="8">1.1.1.100</ecNumber>
    </recommendedName>
</protein>
<dbReference type="NCBIfam" id="NF005559">
    <property type="entry name" value="PRK07231.1"/>
    <property type="match status" value="1"/>
</dbReference>
<dbReference type="PANTHER" id="PTHR42879:SF2">
    <property type="entry name" value="3-OXOACYL-[ACYL-CARRIER-PROTEIN] REDUCTASE FABG"/>
    <property type="match status" value="1"/>
</dbReference>
<dbReference type="NCBIfam" id="NF009466">
    <property type="entry name" value="PRK12826.1-2"/>
    <property type="match status" value="1"/>
</dbReference>
<reference evidence="11" key="1">
    <citation type="submission" date="2016-10" db="EMBL/GenBank/DDBJ databases">
        <authorList>
            <person name="Varghese N."/>
            <person name="Submissions S."/>
        </authorList>
    </citation>
    <scope>NUCLEOTIDE SEQUENCE [LARGE SCALE GENOMIC DNA]</scope>
    <source>
        <strain evidence="11">DSM 8415</strain>
    </source>
</reference>
<dbReference type="PROSITE" id="PS00061">
    <property type="entry name" value="ADH_SHORT"/>
    <property type="match status" value="1"/>
</dbReference>
<sequence length="247" mass="26568">MGYKGSVAIISGASKGIGAAIAVELAKKGLNVIINYNASEEQAMKLSETIKKEQGKCEIKKFDVSNFAEVEAAFAEVVDKYKTIDYLVNNAGIVSDNLIIKMKEEEFDRVIKTNLYGVFNCSKIAAKYMIKQKFGVIVNISSIIGIFGNAGQSNYAASKAGIIGFTKSLAKELGSRNIRVNAVAPGFIETDMTESLNIIQKKLLTDKISLKRLGSGEDIANVVAFLLSEESSYITGEVINVSGGLTI</sequence>
<comment type="catalytic activity">
    <reaction evidence="5 8">
        <text>a (3R)-hydroxyacyl-[ACP] + NADP(+) = a 3-oxoacyl-[ACP] + NADPH + H(+)</text>
        <dbReference type="Rhea" id="RHEA:17397"/>
        <dbReference type="Rhea" id="RHEA-COMP:9916"/>
        <dbReference type="Rhea" id="RHEA-COMP:9945"/>
        <dbReference type="ChEBI" id="CHEBI:15378"/>
        <dbReference type="ChEBI" id="CHEBI:57783"/>
        <dbReference type="ChEBI" id="CHEBI:58349"/>
        <dbReference type="ChEBI" id="CHEBI:78776"/>
        <dbReference type="ChEBI" id="CHEBI:78827"/>
        <dbReference type="EC" id="1.1.1.100"/>
    </reaction>
</comment>
<comment type="pathway">
    <text evidence="8">Lipid metabolism; fatty acid biosynthesis.</text>
</comment>
<accession>A0A1G6JYL3</accession>
<keyword evidence="8" id="KW-0275">Fatty acid biosynthesis</keyword>
<comment type="similarity">
    <text evidence="2 8">Belongs to the short-chain dehydrogenases/reductases (SDR) family.</text>
</comment>
<evidence type="ECO:0000256" key="8">
    <source>
        <dbReference type="RuleBase" id="RU366074"/>
    </source>
</evidence>
<dbReference type="EMBL" id="FMYU01000003">
    <property type="protein sequence ID" value="SDC23116.1"/>
    <property type="molecule type" value="Genomic_DNA"/>
</dbReference>
<name>A0A1G6JYL3_9BACT</name>
<dbReference type="OrthoDB" id="9804774at2"/>
<organism evidence="10 11">
    <name type="scientific">Desulfurella multipotens</name>
    <dbReference type="NCBI Taxonomy" id="79269"/>
    <lineage>
        <taxon>Bacteria</taxon>
        <taxon>Pseudomonadati</taxon>
        <taxon>Campylobacterota</taxon>
        <taxon>Desulfurellia</taxon>
        <taxon>Desulfurellales</taxon>
        <taxon>Desulfurellaceae</taxon>
        <taxon>Desulfurella</taxon>
    </lineage>
</organism>
<dbReference type="Gene3D" id="3.40.50.720">
    <property type="entry name" value="NAD(P)-binding Rossmann-like Domain"/>
    <property type="match status" value="1"/>
</dbReference>
<dbReference type="PRINTS" id="PR00081">
    <property type="entry name" value="GDHRDH"/>
</dbReference>